<feature type="domain" description="DUF7102" evidence="2">
    <location>
        <begin position="700"/>
        <end position="853"/>
    </location>
</feature>
<dbReference type="Pfam" id="PF23394">
    <property type="entry name" value="DUF7102"/>
    <property type="match status" value="1"/>
</dbReference>
<sequence length="966" mass="107637">MELNLFSSDPQSVVEDDDEPSALEYAREQGICVDYTTELPQLADLCLALSATLDQNTRDPFDDDLTNAVAAAIELTKQRLTVTKDVALFLKTVLTPPKPQADDLLAIDGRQSILDLKQELPILQTDAELDMLSFGTRVEPDFRELRKRLPSEDLNDENDEGFGWPVKYFAYPAQCDSKIKSEKLAITRDVLKFLQDAVRDDFTAEDHEKIVAEGLDTGREQKARHLTPPLLPLSPPLTPYIPSSPVNHLPLASESNDSVAAEAKELEQQIMAKDSLTRPHSDSSDSMLLDVADLNAFINAEEAVSPHFLDQVPTTRKRRAGYLKVEVPLTPLTLSDSPMKKLKSVSFAEMIQVCETMEPWTDEHRPDTSDTHTTTDELLKEIRPLANEANRKIENERLTGADTVARVEVPFVDMTLPVAPWDEYSQRKNKDRHLGITELQAQAQFLHQVKRDDLKTASAWRGVSDLELSWGWFASPTSTIKFSEKLHGETEFNKIHAELTSGAIATSSNEVWKREGLRILDEGSDDEEELDPADFEEQNSMEALIRKRKLENEGHDKVPETQRKQKHTTTRELLSQQNAQPANGQHWKKTPAPKHGGVDEPKKTPTELMFGGFSASTALHKFMETQGKVIKPGKATALTKATPAPTAQELLACSKEASADSSMFPAQCTGYVTTFQNRSTEEPPPSVPELPLTLDLPPCSFIVSSTLLQRRPLMKQVEHIYPKAELIYRDYTLPHSTSSEADFSLSPSTGLILTTLQQIKQLPLPGQTLRSPVKERISVLQARYERLMVLISEGLREETGHSRPEDARDTESLKGLETFAAQLEGNVIIQYVKGGQQALARSIVENMGEYGLPSGGEDMGNLKLFAMETTWEVFLRRAGLNPFAAQVIIASLKVPTIVRLPPLSSSPTAYEIQRTVEAAGLSMFLLMGAEERAQHFQALMGGRRILDRVSALLDQRWPSAVHGFKM</sequence>
<dbReference type="Proteomes" id="UP000651452">
    <property type="component" value="Unassembled WGS sequence"/>
</dbReference>
<evidence type="ECO:0000259" key="3">
    <source>
        <dbReference type="Pfam" id="PF23395"/>
    </source>
</evidence>
<feature type="region of interest" description="Disordered" evidence="1">
    <location>
        <begin position="1"/>
        <end position="20"/>
    </location>
</feature>
<evidence type="ECO:0000313" key="5">
    <source>
        <dbReference type="Proteomes" id="UP000651452"/>
    </source>
</evidence>
<comment type="caution">
    <text evidence="4">The sequence shown here is derived from an EMBL/GenBank/DDBJ whole genome shotgun (WGS) entry which is preliminary data.</text>
</comment>
<dbReference type="Pfam" id="PF23395">
    <property type="entry name" value="SAM_6"/>
    <property type="match status" value="1"/>
</dbReference>
<dbReference type="EMBL" id="RZGK01000013">
    <property type="protein sequence ID" value="KAF9694344.1"/>
    <property type="molecule type" value="Genomic_DNA"/>
</dbReference>
<dbReference type="InterPro" id="IPR057559">
    <property type="entry name" value="SAM_6"/>
</dbReference>
<reference evidence="4" key="1">
    <citation type="submission" date="2018-12" db="EMBL/GenBank/DDBJ databases">
        <authorList>
            <person name="Syme R.A."/>
            <person name="Farfan-Caceres L."/>
            <person name="Lichtenzveig J."/>
        </authorList>
    </citation>
    <scope>NUCLEOTIDE SEQUENCE</scope>
    <source>
        <strain evidence="4">Al4</strain>
    </source>
</reference>
<dbReference type="AlphaFoldDB" id="A0A8H7MFF2"/>
<proteinExistence type="predicted"/>
<evidence type="ECO:0000256" key="1">
    <source>
        <dbReference type="SAM" id="MobiDB-lite"/>
    </source>
</evidence>
<feature type="compositionally biased region" description="Polar residues" evidence="1">
    <location>
        <begin position="1"/>
        <end position="11"/>
    </location>
</feature>
<feature type="region of interest" description="Disordered" evidence="1">
    <location>
        <begin position="548"/>
        <end position="603"/>
    </location>
</feature>
<evidence type="ECO:0000259" key="2">
    <source>
        <dbReference type="Pfam" id="PF23394"/>
    </source>
</evidence>
<protein>
    <submittedName>
        <fullName evidence="4">Uncharacterized protein</fullName>
    </submittedName>
</protein>
<keyword evidence="5" id="KW-1185">Reference proteome</keyword>
<evidence type="ECO:0000313" key="4">
    <source>
        <dbReference type="EMBL" id="KAF9694344.1"/>
    </source>
</evidence>
<dbReference type="OrthoDB" id="3647246at2759"/>
<feature type="domain" description="SAM-like" evidence="3">
    <location>
        <begin position="867"/>
        <end position="952"/>
    </location>
</feature>
<organism evidence="4 5">
    <name type="scientific">Ascochyta lentis</name>
    <dbReference type="NCBI Taxonomy" id="205686"/>
    <lineage>
        <taxon>Eukaryota</taxon>
        <taxon>Fungi</taxon>
        <taxon>Dikarya</taxon>
        <taxon>Ascomycota</taxon>
        <taxon>Pezizomycotina</taxon>
        <taxon>Dothideomycetes</taxon>
        <taxon>Pleosporomycetidae</taxon>
        <taxon>Pleosporales</taxon>
        <taxon>Pleosporineae</taxon>
        <taxon>Didymellaceae</taxon>
        <taxon>Ascochyta</taxon>
    </lineage>
</organism>
<dbReference type="InterPro" id="IPR055528">
    <property type="entry name" value="DUF7102"/>
</dbReference>
<feature type="compositionally biased region" description="Polar residues" evidence="1">
    <location>
        <begin position="571"/>
        <end position="583"/>
    </location>
</feature>
<gene>
    <name evidence="4" type="ORF">EKO04_007446</name>
</gene>
<accession>A0A8H7MFF2</accession>
<feature type="compositionally biased region" description="Basic and acidic residues" evidence="1">
    <location>
        <begin position="550"/>
        <end position="563"/>
    </location>
</feature>
<reference evidence="4" key="2">
    <citation type="submission" date="2020-09" db="EMBL/GenBank/DDBJ databases">
        <title>Reference genome assembly for Australian Ascochyta lentis isolate Al4.</title>
        <authorList>
            <person name="Lee R.C."/>
            <person name="Farfan-Caceres L.M."/>
            <person name="Debler J.W."/>
            <person name="Williams A.H."/>
            <person name="Henares B.M."/>
        </authorList>
    </citation>
    <scope>NUCLEOTIDE SEQUENCE</scope>
    <source>
        <strain evidence="4">Al4</strain>
    </source>
</reference>
<name>A0A8H7MFF2_9PLEO</name>